<accession>A0ABY4EJL7</accession>
<keyword evidence="2" id="KW-1185">Reference proteome</keyword>
<gene>
    <name evidence="1" type="ORF">MUN89_17775</name>
</gene>
<reference evidence="1 2" key="1">
    <citation type="submission" date="2022-04" db="EMBL/GenBank/DDBJ databases">
        <title>Halobacillus sp. isolated from saltern.</title>
        <authorList>
            <person name="Won M."/>
            <person name="Lee C.-M."/>
            <person name="Woen H.-Y."/>
            <person name="Kwon S.-W."/>
        </authorList>
    </citation>
    <scope>NUCLEOTIDE SEQUENCE [LARGE SCALE GENOMIC DNA]</scope>
    <source>
        <strain evidence="1 2">SSBR10-3</strain>
    </source>
</reference>
<proteinExistence type="predicted"/>
<dbReference type="EMBL" id="CP095073">
    <property type="protein sequence ID" value="UOQ43712.1"/>
    <property type="molecule type" value="Genomic_DNA"/>
</dbReference>
<dbReference type="Proteomes" id="UP000831787">
    <property type="component" value="Chromosome"/>
</dbReference>
<protein>
    <submittedName>
        <fullName evidence="1">Uncharacterized protein</fullName>
    </submittedName>
</protein>
<name>A0ABY4EJL7_9BACI</name>
<evidence type="ECO:0000313" key="2">
    <source>
        <dbReference type="Proteomes" id="UP000831787"/>
    </source>
</evidence>
<evidence type="ECO:0000313" key="1">
    <source>
        <dbReference type="EMBL" id="UOQ43712.1"/>
    </source>
</evidence>
<dbReference type="RefSeq" id="WP_244709098.1">
    <property type="nucleotide sequence ID" value="NZ_CP095073.1"/>
</dbReference>
<sequence>MFKNLMFRLIPHKEQHVSEKRLIRAIKRLKIENYHFNWDRSSCFIEFGYKEKTYRLEHSVEKAKEKGIILRNGLDCINELTQTLEDLCKIIDRGTYKFESWISDMKQSPSSKDPAEFQEEFHIRYKSTGTPNTAEYKRSDEFFPFTPESSLKDFEEKETQRK</sequence>
<organism evidence="1 2">
    <name type="scientific">Halobacillus salinarum</name>
    <dbReference type="NCBI Taxonomy" id="2932257"/>
    <lineage>
        <taxon>Bacteria</taxon>
        <taxon>Bacillati</taxon>
        <taxon>Bacillota</taxon>
        <taxon>Bacilli</taxon>
        <taxon>Bacillales</taxon>
        <taxon>Bacillaceae</taxon>
        <taxon>Halobacillus</taxon>
    </lineage>
</organism>